<dbReference type="SUPFAM" id="SSF53335">
    <property type="entry name" value="S-adenosyl-L-methionine-dependent methyltransferases"/>
    <property type="match status" value="1"/>
</dbReference>
<proteinExistence type="predicted"/>
<reference evidence="2" key="2">
    <citation type="submission" date="2015-01" db="EMBL/GenBank/DDBJ databases">
        <title>Evolutionary Origins and Diversification of the Mycorrhizal Mutualists.</title>
        <authorList>
            <consortium name="DOE Joint Genome Institute"/>
            <consortium name="Mycorrhizal Genomics Consortium"/>
            <person name="Kohler A."/>
            <person name="Kuo A."/>
            <person name="Nagy L.G."/>
            <person name="Floudas D."/>
            <person name="Copeland A."/>
            <person name="Barry K.W."/>
            <person name="Cichocki N."/>
            <person name="Veneault-Fourrey C."/>
            <person name="LaButti K."/>
            <person name="Lindquist E.A."/>
            <person name="Lipzen A."/>
            <person name="Lundell T."/>
            <person name="Morin E."/>
            <person name="Murat C."/>
            <person name="Riley R."/>
            <person name="Ohm R."/>
            <person name="Sun H."/>
            <person name="Tunlid A."/>
            <person name="Henrissat B."/>
            <person name="Grigoriev I.V."/>
            <person name="Hibbett D.S."/>
            <person name="Martin F."/>
        </authorList>
    </citation>
    <scope>NUCLEOTIDE SEQUENCE [LARGE SCALE GENOMIC DNA]</scope>
    <source>
        <strain evidence="2">Zn</strain>
    </source>
</reference>
<protein>
    <recommendedName>
        <fullName evidence="3">Methyltransferase domain-containing protein</fullName>
    </recommendedName>
</protein>
<evidence type="ECO:0008006" key="3">
    <source>
        <dbReference type="Google" id="ProtNLM"/>
    </source>
</evidence>
<dbReference type="Gene3D" id="3.40.50.150">
    <property type="entry name" value="Vaccinia Virus protein VP39"/>
    <property type="match status" value="1"/>
</dbReference>
<reference evidence="1 2" key="1">
    <citation type="submission" date="2014-04" db="EMBL/GenBank/DDBJ databases">
        <authorList>
            <consortium name="DOE Joint Genome Institute"/>
            <person name="Kuo A."/>
            <person name="Martino E."/>
            <person name="Perotto S."/>
            <person name="Kohler A."/>
            <person name="Nagy L.G."/>
            <person name="Floudas D."/>
            <person name="Copeland A."/>
            <person name="Barry K.W."/>
            <person name="Cichocki N."/>
            <person name="Veneault-Fourrey C."/>
            <person name="LaButti K."/>
            <person name="Lindquist E.A."/>
            <person name="Lipzen A."/>
            <person name="Lundell T."/>
            <person name="Morin E."/>
            <person name="Murat C."/>
            <person name="Sun H."/>
            <person name="Tunlid A."/>
            <person name="Henrissat B."/>
            <person name="Grigoriev I.V."/>
            <person name="Hibbett D.S."/>
            <person name="Martin F."/>
            <person name="Nordberg H.P."/>
            <person name="Cantor M.N."/>
            <person name="Hua S.X."/>
        </authorList>
    </citation>
    <scope>NUCLEOTIDE SEQUENCE [LARGE SCALE GENOMIC DNA]</scope>
    <source>
        <strain evidence="1 2">Zn</strain>
    </source>
</reference>
<keyword evidence="2" id="KW-1185">Reference proteome</keyword>
<dbReference type="HOGENOM" id="CLU_010595_9_1_1"/>
<dbReference type="AlphaFoldDB" id="A0A0C3C1W5"/>
<organism evidence="1 2">
    <name type="scientific">Oidiodendron maius (strain Zn)</name>
    <dbReference type="NCBI Taxonomy" id="913774"/>
    <lineage>
        <taxon>Eukaryota</taxon>
        <taxon>Fungi</taxon>
        <taxon>Dikarya</taxon>
        <taxon>Ascomycota</taxon>
        <taxon>Pezizomycotina</taxon>
        <taxon>Leotiomycetes</taxon>
        <taxon>Leotiomycetes incertae sedis</taxon>
        <taxon>Myxotrichaceae</taxon>
        <taxon>Oidiodendron</taxon>
    </lineage>
</organism>
<dbReference type="Proteomes" id="UP000054321">
    <property type="component" value="Unassembled WGS sequence"/>
</dbReference>
<dbReference type="STRING" id="913774.A0A0C3C1W5"/>
<dbReference type="EMBL" id="KN832904">
    <property type="protein sequence ID" value="KIM92838.1"/>
    <property type="molecule type" value="Genomic_DNA"/>
</dbReference>
<evidence type="ECO:0000313" key="1">
    <source>
        <dbReference type="EMBL" id="KIM92838.1"/>
    </source>
</evidence>
<dbReference type="CDD" id="cd02440">
    <property type="entry name" value="AdoMet_MTases"/>
    <property type="match status" value="1"/>
</dbReference>
<dbReference type="OrthoDB" id="184880at2759"/>
<dbReference type="Pfam" id="PF13489">
    <property type="entry name" value="Methyltransf_23"/>
    <property type="match status" value="1"/>
</dbReference>
<name>A0A0C3C1W5_OIDMZ</name>
<dbReference type="InParanoid" id="A0A0C3C1W5"/>
<gene>
    <name evidence="1" type="ORF">OIDMADRAFT_36257</name>
</gene>
<accession>A0A0C3C1W5</accession>
<evidence type="ECO:0000313" key="2">
    <source>
        <dbReference type="Proteomes" id="UP000054321"/>
    </source>
</evidence>
<dbReference type="InterPro" id="IPR029063">
    <property type="entry name" value="SAM-dependent_MTases_sf"/>
</dbReference>
<sequence>MASSRPDYVFPRDYLDNNRMNLQHAHWIELFGYLMHPTISTDDIHMRIADVGTGTATWLTDLSSRLPKTVQLEGLDISFSAAPPPQWLPANVTLRRWDVKDAVVPAELHGAYDVVHVRNLAFVLRDDDVPGVIERLISLLRPGGYLQWGEPDVSSFRIETIRRPEAEEPVKTEALARLLALSQPQDPRLRPTWVPRLAYLCRTAGLDAVRADVREAPPHLALAMHECNLPIHELVARKSGNAAVLQAVEDLMPQVVAETRQGACWAFTRWTVVGQKRHGS</sequence>